<sequence length="414" mass="44337">MLRTLRAVVRLRRPERDRTARRLRAAANVDDLRNLARRRLPAGVFDYIDGAAEDELALARNVEAFRATTFRPRVLRGLGTLDPSTTLLGRPLAFPLVLAPTGFTRIADPAGELAVVRAAGRAGIPFTLSTMGTRSIEECAAVAGPGARLWFQVYAWRDRDLIRRLVDRAAAAGFEALCLTVDTAVLGRRERDIRRGLTLPPEIGPGTFLDGIRRPGWTWRFLRSEPIRFANVEGLADGKGGPGDGRRAVDLAGYMNAQFDHGLSWDDVGWLRSIWNGPVLVKGIQSVADAQLAVEHGVEGVVLSNHGGRQLDSAPAPFDLVPDVVAAVGGRIEVVCDGGVRRGSDIVKAVAAGATATMGGRLFLYALAAAGEAGVDHVLELLRLGTERTMALVGAASVGDLGPELLDTRGPSDR</sequence>
<dbReference type="AlphaFoldDB" id="A0A381R279"/>
<dbReference type="SUPFAM" id="SSF51395">
    <property type="entry name" value="FMN-linked oxidoreductases"/>
    <property type="match status" value="1"/>
</dbReference>
<dbReference type="InterPro" id="IPR008259">
    <property type="entry name" value="FMN_hydac_DH_AS"/>
</dbReference>
<dbReference type="InterPro" id="IPR000262">
    <property type="entry name" value="FMN-dep_DH"/>
</dbReference>
<accession>A0A381R279</accession>
<comment type="cofactor">
    <cofactor evidence="1">
        <name>FMN</name>
        <dbReference type="ChEBI" id="CHEBI:58210"/>
    </cofactor>
</comment>
<keyword evidence="4" id="KW-0560">Oxidoreductase</keyword>
<feature type="domain" description="FMN hydroxy acid dehydrogenase" evidence="6">
    <location>
        <begin position="21"/>
        <end position="411"/>
    </location>
</feature>
<proteinExistence type="inferred from homology"/>
<reference evidence="7" key="1">
    <citation type="submission" date="2018-05" db="EMBL/GenBank/DDBJ databases">
        <authorList>
            <person name="Lanie J.A."/>
            <person name="Ng W.-L."/>
            <person name="Kazmierczak K.M."/>
            <person name="Andrzejewski T.M."/>
            <person name="Davidsen T.M."/>
            <person name="Wayne K.J."/>
            <person name="Tettelin H."/>
            <person name="Glass J.I."/>
            <person name="Rusch D."/>
            <person name="Podicherti R."/>
            <person name="Tsui H.-C.T."/>
            <person name="Winkler M.E."/>
        </authorList>
    </citation>
    <scope>NUCLEOTIDE SEQUENCE</scope>
</reference>
<protein>
    <recommendedName>
        <fullName evidence="6">FMN hydroxy acid dehydrogenase domain-containing protein</fullName>
    </recommendedName>
</protein>
<dbReference type="PANTHER" id="PTHR10578:SF107">
    <property type="entry name" value="2-HYDROXYACID OXIDASE 1"/>
    <property type="match status" value="1"/>
</dbReference>
<dbReference type="PIRSF" id="PIRSF000138">
    <property type="entry name" value="Al-hdrx_acd_dh"/>
    <property type="match status" value="1"/>
</dbReference>
<organism evidence="7">
    <name type="scientific">marine metagenome</name>
    <dbReference type="NCBI Taxonomy" id="408172"/>
    <lineage>
        <taxon>unclassified sequences</taxon>
        <taxon>metagenomes</taxon>
        <taxon>ecological metagenomes</taxon>
    </lineage>
</organism>
<dbReference type="InterPro" id="IPR012133">
    <property type="entry name" value="Alpha-hydoxy_acid_DH_FMN"/>
</dbReference>
<evidence type="ECO:0000313" key="7">
    <source>
        <dbReference type="EMBL" id="SUZ84979.1"/>
    </source>
</evidence>
<dbReference type="GO" id="GO:0016614">
    <property type="term" value="F:oxidoreductase activity, acting on CH-OH group of donors"/>
    <property type="evidence" value="ECO:0007669"/>
    <property type="project" value="UniProtKB-ARBA"/>
</dbReference>
<evidence type="ECO:0000259" key="6">
    <source>
        <dbReference type="PROSITE" id="PS51349"/>
    </source>
</evidence>
<dbReference type="PANTHER" id="PTHR10578">
    <property type="entry name" value="S -2-HYDROXY-ACID OXIDASE-RELATED"/>
    <property type="match status" value="1"/>
</dbReference>
<dbReference type="EMBL" id="UINC01001616">
    <property type="protein sequence ID" value="SUZ84979.1"/>
    <property type="molecule type" value="Genomic_DNA"/>
</dbReference>
<dbReference type="PROSITE" id="PS00557">
    <property type="entry name" value="FMN_HYDROXY_ACID_DH_1"/>
    <property type="match status" value="1"/>
</dbReference>
<evidence type="ECO:0000256" key="2">
    <source>
        <dbReference type="ARBA" id="ARBA00022630"/>
    </source>
</evidence>
<dbReference type="CDD" id="cd02809">
    <property type="entry name" value="alpha_hydroxyacid_oxid_FMN"/>
    <property type="match status" value="1"/>
</dbReference>
<dbReference type="FunFam" id="3.20.20.70:FF:000029">
    <property type="entry name" value="L-lactate dehydrogenase"/>
    <property type="match status" value="1"/>
</dbReference>
<dbReference type="Pfam" id="PF01070">
    <property type="entry name" value="FMN_dh"/>
    <property type="match status" value="1"/>
</dbReference>
<evidence type="ECO:0000256" key="4">
    <source>
        <dbReference type="ARBA" id="ARBA00023002"/>
    </source>
</evidence>
<evidence type="ECO:0000256" key="5">
    <source>
        <dbReference type="ARBA" id="ARBA00024042"/>
    </source>
</evidence>
<dbReference type="InterPro" id="IPR037396">
    <property type="entry name" value="FMN_HAD"/>
</dbReference>
<gene>
    <name evidence="7" type="ORF">METZ01_LOCUS37833</name>
</gene>
<dbReference type="Gene3D" id="3.20.20.70">
    <property type="entry name" value="Aldolase class I"/>
    <property type="match status" value="1"/>
</dbReference>
<dbReference type="InterPro" id="IPR013785">
    <property type="entry name" value="Aldolase_TIM"/>
</dbReference>
<comment type="similarity">
    <text evidence="5">Belongs to the FMN-dependent alpha-hydroxy acid dehydrogenase family.</text>
</comment>
<name>A0A381R279_9ZZZZ</name>
<dbReference type="PROSITE" id="PS51349">
    <property type="entry name" value="FMN_HYDROXY_ACID_DH_2"/>
    <property type="match status" value="1"/>
</dbReference>
<evidence type="ECO:0000256" key="1">
    <source>
        <dbReference type="ARBA" id="ARBA00001917"/>
    </source>
</evidence>
<evidence type="ECO:0000256" key="3">
    <source>
        <dbReference type="ARBA" id="ARBA00022643"/>
    </source>
</evidence>
<keyword evidence="3" id="KW-0288">FMN</keyword>
<keyword evidence="2" id="KW-0285">Flavoprotein</keyword>
<dbReference type="GO" id="GO:0010181">
    <property type="term" value="F:FMN binding"/>
    <property type="evidence" value="ECO:0007669"/>
    <property type="project" value="InterPro"/>
</dbReference>